<keyword evidence="5" id="KW-0539">Nucleus</keyword>
<feature type="domain" description="TF-B3" evidence="7">
    <location>
        <begin position="236"/>
        <end position="334"/>
    </location>
</feature>
<reference evidence="8" key="1">
    <citation type="journal article" date="2013" name="Nat. Commun.">
        <title>Whole-genome sequencing of Oryza brachyantha reveals mechanisms underlying Oryza genome evolution.</title>
        <authorList>
            <person name="Chen J."/>
            <person name="Huang Q."/>
            <person name="Gao D."/>
            <person name="Wang J."/>
            <person name="Lang Y."/>
            <person name="Liu T."/>
            <person name="Li B."/>
            <person name="Bai Z."/>
            <person name="Luis Goicoechea J."/>
            <person name="Liang C."/>
            <person name="Chen C."/>
            <person name="Zhang W."/>
            <person name="Sun S."/>
            <person name="Liao Y."/>
            <person name="Zhang X."/>
            <person name="Yang L."/>
            <person name="Song C."/>
            <person name="Wang M."/>
            <person name="Shi J."/>
            <person name="Liu G."/>
            <person name="Liu J."/>
            <person name="Zhou H."/>
            <person name="Zhou W."/>
            <person name="Yu Q."/>
            <person name="An N."/>
            <person name="Chen Y."/>
            <person name="Cai Q."/>
            <person name="Wang B."/>
            <person name="Liu B."/>
            <person name="Min J."/>
            <person name="Huang Y."/>
            <person name="Wu H."/>
            <person name="Li Z."/>
            <person name="Zhang Y."/>
            <person name="Yin Y."/>
            <person name="Song W."/>
            <person name="Jiang J."/>
            <person name="Jackson S.A."/>
            <person name="Wing R.A."/>
            <person name="Wang J."/>
            <person name="Chen M."/>
        </authorList>
    </citation>
    <scope>NUCLEOTIDE SEQUENCE [LARGE SCALE GENOMIC DNA]</scope>
    <source>
        <strain evidence="8">cv. IRGC 101232</strain>
    </source>
</reference>
<reference evidence="8" key="2">
    <citation type="submission" date="2013-04" db="UniProtKB">
        <authorList>
            <consortium name="EnsemblPlants"/>
        </authorList>
    </citation>
    <scope>IDENTIFICATION</scope>
</reference>
<evidence type="ECO:0000256" key="3">
    <source>
        <dbReference type="ARBA" id="ARBA00023125"/>
    </source>
</evidence>
<dbReference type="STRING" id="4533.J3NEL8"/>
<dbReference type="Gene3D" id="2.40.330.10">
    <property type="entry name" value="DNA-binding pseudobarrel domain"/>
    <property type="match status" value="3"/>
</dbReference>
<sequence length="488" mass="56044">MMEKSHSACKNCVIDHYWHHMDDHGKSFIKVMIGDFKNGLTIPEKFAQNFRGHIPETINLETRNGNRYKVRLVKELNNLVLRSGWAKFASAYELEKGDILVFIYSGNSHFKVWIYDPSACEKELSCANMEQFPYVQERSISYDNHTRLRKKAKSANRYVDSSSYSRETLEISPARSSWKSTENVSSSEEHDEPVNSDCTQKPTKSFCDLPRMCSMTNAQKAEVNALEKKIQPQIPFYITTIDKASVTNGSLTISKDYAVRYLLHENETIKLCHSGRSMTWDISLDIETDDQYAISTGWLDFIRDNHLQEGDTCVFEASKNKREVALIFHPLKQSLHSKPPGYAPSTRCPRNGISKPNYIVTKFTTLSGKLEREVEAKVQAIQSEIPIFVAVMRDSCIRGNASVLCFNAKYAAEYLPRESKTMRLLLPKKKYKCKVAFQINHRVHKLVGGWRKFIGDNKLKVGDVCLFQLMKNEKLTMLVHIIRKSEYC</sequence>
<accession>J3NEL8</accession>
<feature type="domain" description="TF-B3" evidence="7">
    <location>
        <begin position="429"/>
        <end position="485"/>
    </location>
</feature>
<keyword evidence="3" id="KW-0238">DNA-binding</keyword>
<evidence type="ECO:0000256" key="1">
    <source>
        <dbReference type="ARBA" id="ARBA00004123"/>
    </source>
</evidence>
<dbReference type="SMART" id="SM01019">
    <property type="entry name" value="B3"/>
    <property type="match status" value="3"/>
</dbReference>
<dbReference type="PANTHER" id="PTHR31391">
    <property type="entry name" value="B3 DOMAIN-CONTAINING PROTEIN OS11G0197600-RELATED"/>
    <property type="match status" value="1"/>
</dbReference>
<evidence type="ECO:0000256" key="2">
    <source>
        <dbReference type="ARBA" id="ARBA00023015"/>
    </source>
</evidence>
<dbReference type="OMA" id="SKEYVME"/>
<dbReference type="InterPro" id="IPR003340">
    <property type="entry name" value="B3_DNA-bd"/>
</dbReference>
<keyword evidence="4" id="KW-0804">Transcription</keyword>
<dbReference type="PROSITE" id="PS50863">
    <property type="entry name" value="B3"/>
    <property type="match status" value="3"/>
</dbReference>
<feature type="region of interest" description="Disordered" evidence="6">
    <location>
        <begin position="180"/>
        <end position="202"/>
    </location>
</feature>
<comment type="subcellular location">
    <subcellularLocation>
        <location evidence="1">Nucleus</location>
    </subcellularLocation>
</comment>
<dbReference type="Gramene" id="OB12G24260.1">
    <property type="protein sequence ID" value="OB12G24260.1"/>
    <property type="gene ID" value="OB12G24260"/>
</dbReference>
<dbReference type="InterPro" id="IPR044837">
    <property type="entry name" value="REM16-like"/>
</dbReference>
<evidence type="ECO:0000256" key="6">
    <source>
        <dbReference type="SAM" id="MobiDB-lite"/>
    </source>
</evidence>
<dbReference type="HOGENOM" id="CLU_015069_8_2_1"/>
<evidence type="ECO:0000313" key="8">
    <source>
        <dbReference type="EnsemblPlants" id="OB12G24260.1"/>
    </source>
</evidence>
<dbReference type="GO" id="GO:0005634">
    <property type="term" value="C:nucleus"/>
    <property type="evidence" value="ECO:0007669"/>
    <property type="project" value="UniProtKB-SubCell"/>
</dbReference>
<dbReference type="Pfam" id="PF02362">
    <property type="entry name" value="B3"/>
    <property type="match status" value="3"/>
</dbReference>
<dbReference type="GO" id="GO:0003677">
    <property type="term" value="F:DNA binding"/>
    <property type="evidence" value="ECO:0007669"/>
    <property type="project" value="UniProtKB-KW"/>
</dbReference>
<dbReference type="SUPFAM" id="SSF101936">
    <property type="entry name" value="DNA-binding pseudobarrel domain"/>
    <property type="match status" value="3"/>
</dbReference>
<protein>
    <recommendedName>
        <fullName evidence="7">TF-B3 domain-containing protein</fullName>
    </recommendedName>
</protein>
<evidence type="ECO:0000259" key="7">
    <source>
        <dbReference type="PROSITE" id="PS50863"/>
    </source>
</evidence>
<dbReference type="Proteomes" id="UP000006038">
    <property type="component" value="Chromosome 12"/>
</dbReference>
<feature type="domain" description="TF-B3" evidence="7">
    <location>
        <begin position="25"/>
        <end position="118"/>
    </location>
</feature>
<keyword evidence="2" id="KW-0805">Transcription regulation</keyword>
<dbReference type="CDD" id="cd10017">
    <property type="entry name" value="B3_DNA"/>
    <property type="match status" value="3"/>
</dbReference>
<dbReference type="PANTHER" id="PTHR31391:SF140">
    <property type="entry name" value="B3 DOMAIN-CONTAINING PROTEIN OS12G0591400"/>
    <property type="match status" value="1"/>
</dbReference>
<evidence type="ECO:0000313" key="9">
    <source>
        <dbReference type="Proteomes" id="UP000006038"/>
    </source>
</evidence>
<evidence type="ECO:0000256" key="4">
    <source>
        <dbReference type="ARBA" id="ARBA00023163"/>
    </source>
</evidence>
<dbReference type="AlphaFoldDB" id="J3NEL8"/>
<dbReference type="InterPro" id="IPR015300">
    <property type="entry name" value="DNA-bd_pseudobarrel_sf"/>
</dbReference>
<dbReference type="EnsemblPlants" id="OB12G24260.1">
    <property type="protein sequence ID" value="OB12G24260.1"/>
    <property type="gene ID" value="OB12G24260"/>
</dbReference>
<keyword evidence="9" id="KW-1185">Reference proteome</keyword>
<dbReference type="eggNOG" id="ENOG502S27N">
    <property type="taxonomic scope" value="Eukaryota"/>
</dbReference>
<organism evidence="8">
    <name type="scientific">Oryza brachyantha</name>
    <name type="common">malo sina</name>
    <dbReference type="NCBI Taxonomy" id="4533"/>
    <lineage>
        <taxon>Eukaryota</taxon>
        <taxon>Viridiplantae</taxon>
        <taxon>Streptophyta</taxon>
        <taxon>Embryophyta</taxon>
        <taxon>Tracheophyta</taxon>
        <taxon>Spermatophyta</taxon>
        <taxon>Magnoliopsida</taxon>
        <taxon>Liliopsida</taxon>
        <taxon>Poales</taxon>
        <taxon>Poaceae</taxon>
        <taxon>BOP clade</taxon>
        <taxon>Oryzoideae</taxon>
        <taxon>Oryzeae</taxon>
        <taxon>Oryzinae</taxon>
        <taxon>Oryza</taxon>
    </lineage>
</organism>
<name>J3NEL8_ORYBR</name>
<proteinExistence type="predicted"/>
<evidence type="ECO:0000256" key="5">
    <source>
        <dbReference type="ARBA" id="ARBA00023242"/>
    </source>
</evidence>